<gene>
    <name evidence="10" type="ORF">EK386_06745</name>
</gene>
<dbReference type="GO" id="GO:0009424">
    <property type="term" value="C:bacterial-type flagellum hook"/>
    <property type="evidence" value="ECO:0007669"/>
    <property type="project" value="InterPro"/>
</dbReference>
<keyword evidence="5" id="KW-0975">Bacterial flagellum</keyword>
<dbReference type="InterPro" id="IPR040026">
    <property type="entry name" value="FliD"/>
</dbReference>
<evidence type="ECO:0000256" key="4">
    <source>
        <dbReference type="ARBA" id="ARBA00023054"/>
    </source>
</evidence>
<dbReference type="InterPro" id="IPR010809">
    <property type="entry name" value="FliD_C"/>
</dbReference>
<evidence type="ECO:0000313" key="10">
    <source>
        <dbReference type="EMBL" id="RUL54204.1"/>
    </source>
</evidence>
<dbReference type="PANTHER" id="PTHR30288:SF0">
    <property type="entry name" value="FLAGELLAR HOOK-ASSOCIATED PROTEIN 2"/>
    <property type="match status" value="1"/>
</dbReference>
<dbReference type="GO" id="GO:0009421">
    <property type="term" value="C:bacterial-type flagellum filament cap"/>
    <property type="evidence" value="ECO:0007669"/>
    <property type="project" value="InterPro"/>
</dbReference>
<feature type="domain" description="Flagellar hook-associated protein 2 C-terminal" evidence="9">
    <location>
        <begin position="718"/>
        <end position="959"/>
    </location>
</feature>
<dbReference type="InterPro" id="IPR003481">
    <property type="entry name" value="FliD_N"/>
</dbReference>
<comment type="subcellular location">
    <subcellularLocation>
        <location evidence="1">Bacterial flagellum</location>
    </subcellularLocation>
</comment>
<comment type="similarity">
    <text evidence="2">Belongs to the FliD family.</text>
</comment>
<keyword evidence="11" id="KW-1185">Reference proteome</keyword>
<dbReference type="GO" id="GO:0071973">
    <property type="term" value="P:bacterial-type flagellum-dependent cell motility"/>
    <property type="evidence" value="ECO:0007669"/>
    <property type="project" value="TreeGrafter"/>
</dbReference>
<dbReference type="EMBL" id="RYYR01000007">
    <property type="protein sequence ID" value="RUL54204.1"/>
    <property type="molecule type" value="Genomic_DNA"/>
</dbReference>
<evidence type="ECO:0000256" key="3">
    <source>
        <dbReference type="ARBA" id="ARBA00011255"/>
    </source>
</evidence>
<reference evidence="10 11" key="1">
    <citation type="submission" date="2018-12" db="EMBL/GenBank/DDBJ databases">
        <title>Lysinibacillus antri sp. nov., isolated from a cave soil.</title>
        <authorList>
            <person name="Narsing Rao M.P."/>
            <person name="Zhang H."/>
            <person name="Dong Z.-Y."/>
            <person name="Niu X.-K."/>
            <person name="Zhang K."/>
            <person name="Fang B.-Z."/>
            <person name="Kang Y.-Q."/>
            <person name="Xiao M."/>
            <person name="Li W.-J."/>
        </authorList>
    </citation>
    <scope>NUCLEOTIDE SEQUENCE [LARGE SCALE GENOMIC DNA]</scope>
    <source>
        <strain evidence="10 11">SYSU K30002</strain>
    </source>
</reference>
<evidence type="ECO:0000256" key="7">
    <source>
        <dbReference type="ARBA" id="ARBA00033192"/>
    </source>
</evidence>
<dbReference type="PANTHER" id="PTHR30288">
    <property type="entry name" value="FLAGELLAR CAP/ASSEMBLY PROTEIN FLID"/>
    <property type="match status" value="1"/>
</dbReference>
<keyword evidence="4" id="KW-0175">Coiled coil</keyword>
<proteinExistence type="inferred from homology"/>
<dbReference type="RefSeq" id="WP_126658273.1">
    <property type="nucleotide sequence ID" value="NZ_RYYR01000007.1"/>
</dbReference>
<evidence type="ECO:0000313" key="11">
    <source>
        <dbReference type="Proteomes" id="UP000287910"/>
    </source>
</evidence>
<comment type="caution">
    <text evidence="10">The sequence shown here is derived from an EMBL/GenBank/DDBJ whole genome shotgun (WGS) entry which is preliminary data.</text>
</comment>
<evidence type="ECO:0000256" key="6">
    <source>
        <dbReference type="ARBA" id="ARBA00033074"/>
    </source>
</evidence>
<dbReference type="Proteomes" id="UP000287910">
    <property type="component" value="Unassembled WGS sequence"/>
</dbReference>
<accession>A0A3S0R767</accession>
<dbReference type="Pfam" id="PF07195">
    <property type="entry name" value="FliD_C"/>
    <property type="match status" value="1"/>
</dbReference>
<dbReference type="Pfam" id="PF02465">
    <property type="entry name" value="FliD_N"/>
    <property type="match status" value="1"/>
</dbReference>
<feature type="domain" description="Flagellar hook-associated protein 2 N-terminal" evidence="8">
    <location>
        <begin position="10"/>
        <end position="107"/>
    </location>
</feature>
<dbReference type="AlphaFoldDB" id="A0A3S0R767"/>
<evidence type="ECO:0000256" key="5">
    <source>
        <dbReference type="ARBA" id="ARBA00023143"/>
    </source>
</evidence>
<dbReference type="GO" id="GO:0007155">
    <property type="term" value="P:cell adhesion"/>
    <property type="evidence" value="ECO:0007669"/>
    <property type="project" value="InterPro"/>
</dbReference>
<evidence type="ECO:0000259" key="8">
    <source>
        <dbReference type="Pfam" id="PF02465"/>
    </source>
</evidence>
<evidence type="ECO:0000256" key="1">
    <source>
        <dbReference type="ARBA" id="ARBA00004365"/>
    </source>
</evidence>
<evidence type="ECO:0000256" key="2">
    <source>
        <dbReference type="ARBA" id="ARBA00009764"/>
    </source>
</evidence>
<organism evidence="10 11">
    <name type="scientific">Lysinibacillus antri</name>
    <dbReference type="NCBI Taxonomy" id="2498145"/>
    <lineage>
        <taxon>Bacteria</taxon>
        <taxon>Bacillati</taxon>
        <taxon>Bacillota</taxon>
        <taxon>Bacilli</taxon>
        <taxon>Bacillales</taxon>
        <taxon>Bacillaceae</taxon>
        <taxon>Lysinibacillus</taxon>
    </lineage>
</organism>
<evidence type="ECO:0000259" key="9">
    <source>
        <dbReference type="Pfam" id="PF07195"/>
    </source>
</evidence>
<comment type="subunit">
    <text evidence="3">Homopentamer.</text>
</comment>
<protein>
    <recommendedName>
        <fullName evidence="7">Filament cap protein</fullName>
    </recommendedName>
    <alternativeName>
        <fullName evidence="6">Flagellar cap protein</fullName>
    </alternativeName>
</protein>
<name>A0A3S0R767_9BACI</name>
<sequence length="969" mass="104747">MVMRIGGLASGMDIDSIVEKLMTAEKAPLNKLYQQKQKYEWQRDAFREINTKLRTLDTYMFDTFKLSSGGFNSKTVTSSNSNFVTATANASAAGNLSFDGVAQLAKNASNIGNQISATGSTRIGNLISVPGEGMTIKLNAIQADGKMLKEDAAITIKADDTIDSVMAKINTSTAGVTALFENGRLAITAKNSGNVQGSAEVVVNNQEGKDLFNALGLTNSGDLASNGTNAIFTVNGIATERSTNTFLLSGYTVTLKSTFNSQATLEAQKQSLLQKVPFALDLIKGATVPAPTSWAQESNGVADYTKSVFDSLSAKNKELFKNSTFGNVSIEAKTYLASLDSTKLGVLKGLNFNDNAAIDALSSSSFSTGEKEFLKSLSGTDKTELTTFDAQFDTVNTGLLSRNAKNLLSTFSDDQLKELAKRLKNADTSVKAKTELDASGKFSEDQVSMIVDLYSTNDANLLRGVITEAGSDDVAGAELIKTKNFIVTENNLASNISNYIKKYTGTAESAEMAFNSLSDKGKDLFKNIAFNSISMEAKMYLAGLDDAKLNALKDLDLTQDGTIDTLPSSSFTAGEKEFLKSLSVTDRTNLKNLATSANIDTLKTINDSGVTLSQNAKNLLSSFSGEQLNALAKNFTNRTALEGSKKFTTAQLDAIAALDPADVSLLNNVENGLELNKAKNFIAYESNLKSSIQDYIKVKNDLVEVETKLGGTLPVDSSSTVQLTATTDSNAMVEKITEFVTKYNELIAEINTKVKEPVFRSYAPLTDEQKAELEEEEIKKWEEKSKSGLLRSDSVLTKGLSSLRSNFMASVSGLGDSTIDALAEIGITTTKNYNDGGQLVIDGEKLRAAITKNADQVASIFTKAGEKKEVIEDGKSVTKMDHATSGIIDRIRDSIASIRKNIEVKAGRETSTMDSYTIGKNMKYVDNRIETWKDKLKNIEDRYWKQYSAMETAINKANQQSALFMQQLS</sequence>